<evidence type="ECO:0000313" key="3">
    <source>
        <dbReference type="Proteomes" id="UP001153069"/>
    </source>
</evidence>
<organism evidence="2 3">
    <name type="scientific">Seminavis robusta</name>
    <dbReference type="NCBI Taxonomy" id="568900"/>
    <lineage>
        <taxon>Eukaryota</taxon>
        <taxon>Sar</taxon>
        <taxon>Stramenopiles</taxon>
        <taxon>Ochrophyta</taxon>
        <taxon>Bacillariophyta</taxon>
        <taxon>Bacillariophyceae</taxon>
        <taxon>Bacillariophycidae</taxon>
        <taxon>Naviculales</taxon>
        <taxon>Naviculaceae</taxon>
        <taxon>Seminavis</taxon>
    </lineage>
</organism>
<feature type="region of interest" description="Disordered" evidence="1">
    <location>
        <begin position="162"/>
        <end position="181"/>
    </location>
</feature>
<keyword evidence="3" id="KW-1185">Reference proteome</keyword>
<gene>
    <name evidence="2" type="ORF">SEMRO_1645_G288270.1</name>
</gene>
<dbReference type="EMBL" id="CAICTM010001643">
    <property type="protein sequence ID" value="CAB9525216.1"/>
    <property type="molecule type" value="Genomic_DNA"/>
</dbReference>
<sequence length="181" mass="19793">MDLGLINGFRMRISLQNPGDLLNARNTFQRKAFVGVLDSDEESSEEHLLSILQTVQRWLQKPENNRYGTKVFIKQPGWNLTPPDPLPLRKIDHVLTYAEIVRLIGGLFDGVGNSWAVNNMEAASLFFTEGHIPFEAINDLGFPVGAVNNVMVQNVPIVAHAGGDGPPPAAAAPSDGPRPRC</sequence>
<dbReference type="Proteomes" id="UP001153069">
    <property type="component" value="Unassembled WGS sequence"/>
</dbReference>
<name>A0A9N8EQ31_9STRA</name>
<evidence type="ECO:0000256" key="1">
    <source>
        <dbReference type="SAM" id="MobiDB-lite"/>
    </source>
</evidence>
<comment type="caution">
    <text evidence="2">The sequence shown here is derived from an EMBL/GenBank/DDBJ whole genome shotgun (WGS) entry which is preliminary data.</text>
</comment>
<evidence type="ECO:0000313" key="2">
    <source>
        <dbReference type="EMBL" id="CAB9525216.1"/>
    </source>
</evidence>
<reference evidence="2" key="1">
    <citation type="submission" date="2020-06" db="EMBL/GenBank/DDBJ databases">
        <authorList>
            <consortium name="Plant Systems Biology data submission"/>
        </authorList>
    </citation>
    <scope>NUCLEOTIDE SEQUENCE</scope>
    <source>
        <strain evidence="2">D6</strain>
    </source>
</reference>
<protein>
    <submittedName>
        <fullName evidence="2">Uncharacterized protein</fullName>
    </submittedName>
</protein>
<accession>A0A9N8EQ31</accession>
<proteinExistence type="predicted"/>
<dbReference type="AlphaFoldDB" id="A0A9N8EQ31"/>